<gene>
    <name evidence="10" type="ORF">AB1Y20_005875</name>
</gene>
<evidence type="ECO:0000256" key="6">
    <source>
        <dbReference type="ARBA" id="ARBA00023187"/>
    </source>
</evidence>
<dbReference type="GO" id="GO:0005689">
    <property type="term" value="C:U12-type spliceosomal complex"/>
    <property type="evidence" value="ECO:0007669"/>
    <property type="project" value="TreeGrafter"/>
</dbReference>
<dbReference type="InterPro" id="IPR010920">
    <property type="entry name" value="LSM_dom_sf"/>
</dbReference>
<keyword evidence="11" id="KW-1185">Reference proteome</keyword>
<comment type="similarity">
    <text evidence="2">Belongs to the snRNP Sm proteins family.</text>
</comment>
<proteinExistence type="inferred from homology"/>
<keyword evidence="5" id="KW-0694">RNA-binding</keyword>
<keyword evidence="7" id="KW-0539">Nucleus</keyword>
<sequence>MADKKKATVLDMSKYMDQAVRVKFVGGREVVGVLKGFDALLNLVLDETQEYLKDPEDPYRLLDETRSLGFTVCRGTSVMLVCPTEGFEEIANPFLQQEDGEEEAS</sequence>
<dbReference type="GO" id="GO:0000398">
    <property type="term" value="P:mRNA splicing, via spliceosome"/>
    <property type="evidence" value="ECO:0007669"/>
    <property type="project" value="InterPro"/>
</dbReference>
<comment type="subcellular location">
    <subcellularLocation>
        <location evidence="1">Nucleus</location>
    </subcellularLocation>
</comment>
<dbReference type="GO" id="GO:0003723">
    <property type="term" value="F:RNA binding"/>
    <property type="evidence" value="ECO:0007669"/>
    <property type="project" value="UniProtKB-KW"/>
</dbReference>
<evidence type="ECO:0000256" key="5">
    <source>
        <dbReference type="ARBA" id="ARBA00022884"/>
    </source>
</evidence>
<evidence type="ECO:0000256" key="4">
    <source>
        <dbReference type="ARBA" id="ARBA00022728"/>
    </source>
</evidence>
<dbReference type="Pfam" id="PF01423">
    <property type="entry name" value="LSM"/>
    <property type="match status" value="1"/>
</dbReference>
<dbReference type="PANTHER" id="PTHR10553:SF5">
    <property type="entry name" value="U6 SNRNA-ASSOCIATED SM-LIKE PROTEIN LSM7"/>
    <property type="match status" value="1"/>
</dbReference>
<name>A0AB34J1M3_PRYPA</name>
<evidence type="ECO:0000256" key="3">
    <source>
        <dbReference type="ARBA" id="ARBA00022664"/>
    </source>
</evidence>
<dbReference type="CDD" id="cd01729">
    <property type="entry name" value="LSm7"/>
    <property type="match status" value="1"/>
</dbReference>
<dbReference type="PROSITE" id="PS52002">
    <property type="entry name" value="SM"/>
    <property type="match status" value="1"/>
</dbReference>
<dbReference type="GO" id="GO:0071004">
    <property type="term" value="C:U2-type prespliceosome"/>
    <property type="evidence" value="ECO:0007669"/>
    <property type="project" value="TreeGrafter"/>
</dbReference>
<evidence type="ECO:0000259" key="9">
    <source>
        <dbReference type="PROSITE" id="PS52002"/>
    </source>
</evidence>
<protein>
    <recommendedName>
        <fullName evidence="9">Sm domain-containing protein</fullName>
    </recommendedName>
</protein>
<dbReference type="PIRSF" id="PIRSF037188">
    <property type="entry name" value="U6_snRNA_Lsm7"/>
    <property type="match status" value="1"/>
</dbReference>
<keyword evidence="4" id="KW-0747">Spliceosome</keyword>
<dbReference type="SUPFAM" id="SSF50182">
    <property type="entry name" value="Sm-like ribonucleoproteins"/>
    <property type="match status" value="1"/>
</dbReference>
<dbReference type="SMART" id="SM00651">
    <property type="entry name" value="Sm"/>
    <property type="match status" value="1"/>
</dbReference>
<evidence type="ECO:0000256" key="2">
    <source>
        <dbReference type="ARBA" id="ARBA00006850"/>
    </source>
</evidence>
<evidence type="ECO:0000256" key="7">
    <source>
        <dbReference type="ARBA" id="ARBA00023242"/>
    </source>
</evidence>
<dbReference type="InterPro" id="IPR001163">
    <property type="entry name" value="Sm_dom_euk/arc"/>
</dbReference>
<evidence type="ECO:0000256" key="1">
    <source>
        <dbReference type="ARBA" id="ARBA00004123"/>
    </source>
</evidence>
<evidence type="ECO:0000313" key="10">
    <source>
        <dbReference type="EMBL" id="KAL1511051.1"/>
    </source>
</evidence>
<reference evidence="10 11" key="1">
    <citation type="journal article" date="2024" name="Science">
        <title>Giant polyketide synthase enzymes in the biosynthesis of giant marine polyether toxins.</title>
        <authorList>
            <person name="Fallon T.R."/>
            <person name="Shende V.V."/>
            <person name="Wierzbicki I.H."/>
            <person name="Pendleton A.L."/>
            <person name="Watervoot N.F."/>
            <person name="Auber R.P."/>
            <person name="Gonzalez D.J."/>
            <person name="Wisecaver J.H."/>
            <person name="Moore B.S."/>
        </authorList>
    </citation>
    <scope>NUCLEOTIDE SEQUENCE [LARGE SCALE GENOMIC DNA]</scope>
    <source>
        <strain evidence="10 11">12B1</strain>
    </source>
</reference>
<dbReference type="GO" id="GO:0000956">
    <property type="term" value="P:nuclear-transcribed mRNA catabolic process"/>
    <property type="evidence" value="ECO:0007669"/>
    <property type="project" value="InterPro"/>
</dbReference>
<dbReference type="GO" id="GO:0005688">
    <property type="term" value="C:U6 snRNP"/>
    <property type="evidence" value="ECO:0007669"/>
    <property type="project" value="TreeGrafter"/>
</dbReference>
<dbReference type="PANTHER" id="PTHR10553">
    <property type="entry name" value="SMALL NUCLEAR RIBONUCLEOPROTEIN"/>
    <property type="match status" value="1"/>
</dbReference>
<feature type="domain" description="Sm" evidence="9">
    <location>
        <begin position="7"/>
        <end position="87"/>
    </location>
</feature>
<keyword evidence="6" id="KW-0508">mRNA splicing</keyword>
<organism evidence="10 11">
    <name type="scientific">Prymnesium parvum</name>
    <name type="common">Toxic golden alga</name>
    <dbReference type="NCBI Taxonomy" id="97485"/>
    <lineage>
        <taxon>Eukaryota</taxon>
        <taxon>Haptista</taxon>
        <taxon>Haptophyta</taxon>
        <taxon>Prymnesiophyceae</taxon>
        <taxon>Prymnesiales</taxon>
        <taxon>Prymnesiaceae</taxon>
        <taxon>Prymnesium</taxon>
    </lineage>
</organism>
<dbReference type="GO" id="GO:1990726">
    <property type="term" value="C:Lsm1-7-Pat1 complex"/>
    <property type="evidence" value="ECO:0007669"/>
    <property type="project" value="TreeGrafter"/>
</dbReference>
<keyword evidence="3" id="KW-0507">mRNA processing</keyword>
<dbReference type="Proteomes" id="UP001515480">
    <property type="component" value="Unassembled WGS sequence"/>
</dbReference>
<dbReference type="InterPro" id="IPR017132">
    <property type="entry name" value="Lsm7"/>
</dbReference>
<accession>A0AB34J1M3</accession>
<evidence type="ECO:0000256" key="8">
    <source>
        <dbReference type="ARBA" id="ARBA00023274"/>
    </source>
</evidence>
<dbReference type="AlphaFoldDB" id="A0AB34J1M3"/>
<evidence type="ECO:0000313" key="11">
    <source>
        <dbReference type="Proteomes" id="UP001515480"/>
    </source>
</evidence>
<dbReference type="GO" id="GO:0071013">
    <property type="term" value="C:catalytic step 2 spliceosome"/>
    <property type="evidence" value="ECO:0007669"/>
    <property type="project" value="TreeGrafter"/>
</dbReference>
<dbReference type="GO" id="GO:0097526">
    <property type="term" value="C:spliceosomal tri-snRNP complex"/>
    <property type="evidence" value="ECO:0007669"/>
    <property type="project" value="TreeGrafter"/>
</dbReference>
<dbReference type="Gene3D" id="2.30.30.100">
    <property type="match status" value="1"/>
</dbReference>
<dbReference type="InterPro" id="IPR047575">
    <property type="entry name" value="Sm"/>
</dbReference>
<dbReference type="InterPro" id="IPR044641">
    <property type="entry name" value="Lsm7/SmG-like"/>
</dbReference>
<comment type="caution">
    <text evidence="10">The sequence shown here is derived from an EMBL/GenBank/DDBJ whole genome shotgun (WGS) entry which is preliminary data.</text>
</comment>
<keyword evidence="8" id="KW-0687">Ribonucleoprotein</keyword>
<dbReference type="EMBL" id="JBGBPQ010000014">
    <property type="protein sequence ID" value="KAL1511051.1"/>
    <property type="molecule type" value="Genomic_DNA"/>
</dbReference>